<dbReference type="AlphaFoldDB" id="A0A6G1HRU8"/>
<evidence type="ECO:0000256" key="1">
    <source>
        <dbReference type="SAM" id="MobiDB-lite"/>
    </source>
</evidence>
<dbReference type="PANTHER" id="PTHR31010">
    <property type="entry name" value="RAN-SPECIFIC GTPASE-ACTIVATING PROTEIN 30-RELATED"/>
    <property type="match status" value="1"/>
</dbReference>
<dbReference type="PANTHER" id="PTHR31010:SF2">
    <property type="entry name" value="RAN-SPECIFIC GTPASE-ACTIVATING PROTEIN 30"/>
    <property type="match status" value="1"/>
</dbReference>
<protein>
    <submittedName>
        <fullName evidence="2">Ran-binding-domain-containing protein</fullName>
    </submittedName>
</protein>
<sequence length="706" mass="77981">MDILLERVTQQAMNYAIRTGVAVASGFAVDQFSRLLRSVKGSVREELSDVQIQLETKIRIISPAIDMIEVIAARGNTSLDSALSATKQIRLEIQALGKRLSAAAGQEELIRRGKSKLRTAETDLELKLIVQDVKRLLKRIDESVPLMTLAISTSGVNISTALPSTVSPSRLLQASTFLSAGDTQYAMGAGQTVQIGPAFVLSVYMLFSGHSTRPHDEGFRETTWKEVIHKARVKLLRTPMNRLYDLPDGTRHPGSQPRLHDIPAADEASEFSYQLLIVEDLQDGRVHTFEENEPQPAPFDDVLEAGIREVVPIHQVSKIFYADTGKILNIGNDGESNNPVLLLKRDLNAAPPRRMMEQQTSPWDQAGHTEEANAEESDDDSPDAQLRRESTVPLPEPMPQLDTRAWRFPPNLDPEWIAMEVYVDAPESEGEEEDDDSSPAAPSPQPRPYNLLTQTLANLHLRGSSRSSVQLTPEKANARPSTPRSPASHSPSPSPSLGHSVQRASNAPLPALRTSLSLLELLIRLTALQQFQQTSHLAINDELLNFFLSESSSTGAGGDAEYRQRVRRDARRRVGFDPYDESPIKLHGEDYQRQAGSPREWDAQRNFDYDMNYGYSDIQSDWQYGVRRGSPAPSSPLVRQPFTRGMTPPRSARGVKQPIFSPGTPEGEFRGIERGSAAVLKSVEVVQRNDSALGTSPATEQKSEGA</sequence>
<feature type="region of interest" description="Disordered" evidence="1">
    <location>
        <begin position="686"/>
        <end position="706"/>
    </location>
</feature>
<feature type="region of interest" description="Disordered" evidence="1">
    <location>
        <begin position="355"/>
        <end position="407"/>
    </location>
</feature>
<feature type="region of interest" description="Disordered" evidence="1">
    <location>
        <begin position="464"/>
        <end position="502"/>
    </location>
</feature>
<dbReference type="GO" id="GO:0005634">
    <property type="term" value="C:nucleus"/>
    <property type="evidence" value="ECO:0007669"/>
    <property type="project" value="TreeGrafter"/>
</dbReference>
<accession>A0A6G1HRU8</accession>
<feature type="compositionally biased region" description="Acidic residues" evidence="1">
    <location>
        <begin position="426"/>
        <end position="437"/>
    </location>
</feature>
<dbReference type="EMBL" id="ML996699">
    <property type="protein sequence ID" value="KAF2398783.1"/>
    <property type="molecule type" value="Genomic_DNA"/>
</dbReference>
<gene>
    <name evidence="2" type="ORF">EJ06DRAFT_550132</name>
</gene>
<organism evidence="2 3">
    <name type="scientific">Trichodelitschia bisporula</name>
    <dbReference type="NCBI Taxonomy" id="703511"/>
    <lineage>
        <taxon>Eukaryota</taxon>
        <taxon>Fungi</taxon>
        <taxon>Dikarya</taxon>
        <taxon>Ascomycota</taxon>
        <taxon>Pezizomycotina</taxon>
        <taxon>Dothideomycetes</taxon>
        <taxon>Dothideomycetes incertae sedis</taxon>
        <taxon>Phaeotrichales</taxon>
        <taxon>Phaeotrichaceae</taxon>
        <taxon>Trichodelitschia</taxon>
    </lineage>
</organism>
<feature type="region of interest" description="Disordered" evidence="1">
    <location>
        <begin position="426"/>
        <end position="450"/>
    </location>
</feature>
<proteinExistence type="predicted"/>
<dbReference type="Proteomes" id="UP000799640">
    <property type="component" value="Unassembled WGS sequence"/>
</dbReference>
<evidence type="ECO:0000313" key="2">
    <source>
        <dbReference type="EMBL" id="KAF2398783.1"/>
    </source>
</evidence>
<dbReference type="Pfam" id="PF05508">
    <property type="entry name" value="Ran-binding"/>
    <property type="match status" value="1"/>
</dbReference>
<feature type="region of interest" description="Disordered" evidence="1">
    <location>
        <begin position="628"/>
        <end position="673"/>
    </location>
</feature>
<evidence type="ECO:0000313" key="3">
    <source>
        <dbReference type="Proteomes" id="UP000799640"/>
    </source>
</evidence>
<name>A0A6G1HRU8_9PEZI</name>
<reference evidence="2" key="1">
    <citation type="journal article" date="2020" name="Stud. Mycol.">
        <title>101 Dothideomycetes genomes: a test case for predicting lifestyles and emergence of pathogens.</title>
        <authorList>
            <person name="Haridas S."/>
            <person name="Albert R."/>
            <person name="Binder M."/>
            <person name="Bloem J."/>
            <person name="Labutti K."/>
            <person name="Salamov A."/>
            <person name="Andreopoulos B."/>
            <person name="Baker S."/>
            <person name="Barry K."/>
            <person name="Bills G."/>
            <person name="Bluhm B."/>
            <person name="Cannon C."/>
            <person name="Castanera R."/>
            <person name="Culley D."/>
            <person name="Daum C."/>
            <person name="Ezra D."/>
            <person name="Gonzalez J."/>
            <person name="Henrissat B."/>
            <person name="Kuo A."/>
            <person name="Liang C."/>
            <person name="Lipzen A."/>
            <person name="Lutzoni F."/>
            <person name="Magnuson J."/>
            <person name="Mondo S."/>
            <person name="Nolan M."/>
            <person name="Ohm R."/>
            <person name="Pangilinan J."/>
            <person name="Park H.-J."/>
            <person name="Ramirez L."/>
            <person name="Alfaro M."/>
            <person name="Sun H."/>
            <person name="Tritt A."/>
            <person name="Yoshinaga Y."/>
            <person name="Zwiers L.-H."/>
            <person name="Turgeon B."/>
            <person name="Goodwin S."/>
            <person name="Spatafora J."/>
            <person name="Crous P."/>
            <person name="Grigoriev I."/>
        </authorList>
    </citation>
    <scope>NUCLEOTIDE SEQUENCE</scope>
    <source>
        <strain evidence="2">CBS 262.69</strain>
    </source>
</reference>
<keyword evidence="3" id="KW-1185">Reference proteome</keyword>
<dbReference type="InterPro" id="IPR008812">
    <property type="entry name" value="Ran_GTP-bd-rel"/>
</dbReference>
<feature type="compositionally biased region" description="Low complexity" evidence="1">
    <location>
        <begin position="480"/>
        <end position="491"/>
    </location>
</feature>
<dbReference type="GO" id="GO:0005737">
    <property type="term" value="C:cytoplasm"/>
    <property type="evidence" value="ECO:0007669"/>
    <property type="project" value="TreeGrafter"/>
</dbReference>
<dbReference type="GO" id="GO:0030695">
    <property type="term" value="F:GTPase regulator activity"/>
    <property type="evidence" value="ECO:0007669"/>
    <property type="project" value="TreeGrafter"/>
</dbReference>
<dbReference type="OrthoDB" id="512915at2759"/>
<feature type="compositionally biased region" description="Acidic residues" evidence="1">
    <location>
        <begin position="372"/>
        <end position="382"/>
    </location>
</feature>
<feature type="compositionally biased region" description="Polar residues" evidence="1">
    <location>
        <begin position="688"/>
        <end position="700"/>
    </location>
</feature>